<reference evidence="2" key="1">
    <citation type="journal article" date="2019" name="Int. J. Syst. Evol. Microbiol.">
        <title>The Global Catalogue of Microorganisms (GCM) 10K type strain sequencing project: providing services to taxonomists for standard genome sequencing and annotation.</title>
        <authorList>
            <consortium name="The Broad Institute Genomics Platform"/>
            <consortium name="The Broad Institute Genome Sequencing Center for Infectious Disease"/>
            <person name="Wu L."/>
            <person name="Ma J."/>
        </authorList>
    </citation>
    <scope>NUCLEOTIDE SEQUENCE [LARGE SCALE GENOMIC DNA]</scope>
    <source>
        <strain evidence="2">TISTR 2241</strain>
    </source>
</reference>
<dbReference type="RefSeq" id="WP_181406442.1">
    <property type="nucleotide sequence ID" value="NZ_JBHUMR010000006.1"/>
</dbReference>
<keyword evidence="2" id="KW-1185">Reference proteome</keyword>
<evidence type="ECO:0000313" key="1">
    <source>
        <dbReference type="EMBL" id="MFD2616037.1"/>
    </source>
</evidence>
<proteinExistence type="predicted"/>
<comment type="caution">
    <text evidence="1">The sequence shown here is derived from an EMBL/GenBank/DDBJ whole genome shotgun (WGS) entry which is preliminary data.</text>
</comment>
<name>A0ABW5PKX9_9BACI</name>
<organism evidence="1 2">
    <name type="scientific">Terrilactibacillus laevilacticus</name>
    <dbReference type="NCBI Taxonomy" id="1380157"/>
    <lineage>
        <taxon>Bacteria</taxon>
        <taxon>Bacillati</taxon>
        <taxon>Bacillota</taxon>
        <taxon>Bacilli</taxon>
        <taxon>Bacillales</taxon>
        <taxon>Bacillaceae</taxon>
        <taxon>Terrilactibacillus</taxon>
    </lineage>
</organism>
<sequence length="47" mass="5179">MRFATVAGTNGSYLSDVDASCEVTDWKAEKVGYDINAQGTYMEIEQI</sequence>
<evidence type="ECO:0000313" key="2">
    <source>
        <dbReference type="Proteomes" id="UP001597458"/>
    </source>
</evidence>
<dbReference type="Proteomes" id="UP001597458">
    <property type="component" value="Unassembled WGS sequence"/>
</dbReference>
<accession>A0ABW5PKX9</accession>
<protein>
    <submittedName>
        <fullName evidence="1">Uncharacterized protein</fullName>
    </submittedName>
</protein>
<dbReference type="EMBL" id="JBHUMR010000006">
    <property type="protein sequence ID" value="MFD2616037.1"/>
    <property type="molecule type" value="Genomic_DNA"/>
</dbReference>
<gene>
    <name evidence="1" type="ORF">ACFSTF_01690</name>
</gene>